<dbReference type="RefSeq" id="WP_013327191.1">
    <property type="nucleotide sequence ID" value="NC_014506.1"/>
</dbReference>
<evidence type="ECO:0008006" key="3">
    <source>
        <dbReference type="Google" id="ProtNLM"/>
    </source>
</evidence>
<dbReference type="InterPro" id="IPR007460">
    <property type="entry name" value="BrnT_toxin"/>
</dbReference>
<dbReference type="AlphaFoldDB" id="E0UTZ4"/>
<dbReference type="Pfam" id="PF04365">
    <property type="entry name" value="BrnT_toxin"/>
    <property type="match status" value="1"/>
</dbReference>
<dbReference type="HOGENOM" id="CLU_149290_2_0_7"/>
<organism evidence="1 2">
    <name type="scientific">Sulfurimonas autotrophica (strain ATCC BAA-671 / DSM 16294 / JCM 11897 / OK10)</name>
    <dbReference type="NCBI Taxonomy" id="563040"/>
    <lineage>
        <taxon>Bacteria</taxon>
        <taxon>Pseudomonadati</taxon>
        <taxon>Campylobacterota</taxon>
        <taxon>Epsilonproteobacteria</taxon>
        <taxon>Campylobacterales</taxon>
        <taxon>Sulfurimonadaceae</taxon>
        <taxon>Sulfurimonas</taxon>
    </lineage>
</organism>
<accession>E0UTZ4</accession>
<dbReference type="Gene3D" id="3.10.450.530">
    <property type="entry name" value="Ribonuclease toxin, BrnT, of type II toxin-antitoxin system"/>
    <property type="match status" value="1"/>
</dbReference>
<dbReference type="KEGG" id="sua:Saut_1391"/>
<name>E0UTZ4_SULAO</name>
<dbReference type="eggNOG" id="COG2929">
    <property type="taxonomic scope" value="Bacteria"/>
</dbReference>
<dbReference type="OrthoDB" id="9802417at2"/>
<proteinExistence type="predicted"/>
<protein>
    <recommendedName>
        <fullName evidence="3">BrnT family toxin</fullName>
    </recommendedName>
</protein>
<evidence type="ECO:0000313" key="1">
    <source>
        <dbReference type="EMBL" id="ADN09438.1"/>
    </source>
</evidence>
<keyword evidence="2" id="KW-1185">Reference proteome</keyword>
<gene>
    <name evidence="1" type="ordered locus">Saut_1391</name>
</gene>
<reference evidence="2" key="1">
    <citation type="journal article" date="2010" name="Stand. Genomic Sci.">
        <title>Complete genome sequence of Sulfurimonas autotrophica type strain (OK10).</title>
        <authorList>
            <person name="Sikorski J."/>
            <person name="Munk C."/>
            <person name="Lapidus A."/>
            <person name="Djao O."/>
            <person name="Lucas S."/>
            <person name="Glavina Del Rio T."/>
            <person name="Nolan M."/>
            <person name="Tice H."/>
            <person name="Han C."/>
            <person name="Cheng J."/>
            <person name="Tapia R."/>
            <person name="Goodwin L."/>
            <person name="Pitluck S."/>
            <person name="Liolios K."/>
            <person name="Ivanova N."/>
            <person name="Mavromatis K."/>
            <person name="Mikhailova N."/>
            <person name="Pati A."/>
            <person name="Sims D."/>
            <person name="Meincke L."/>
            <person name="Brettin T."/>
            <person name="Detter J."/>
            <person name="Chen A."/>
            <person name="Palaniappan K."/>
            <person name="Land M."/>
            <person name="Hauser L."/>
            <person name="Chang Y."/>
            <person name="Jeffries C."/>
            <person name="Rohde M."/>
            <person name="Lang E."/>
            <person name="Spring S."/>
            <person name="Goker M."/>
            <person name="Woyke T."/>
            <person name="Bristow J."/>
            <person name="Eisen J."/>
            <person name="Markowitz V."/>
            <person name="Hugenholtz P."/>
            <person name="Kyrpides N."/>
            <person name="Klenk H."/>
        </authorList>
    </citation>
    <scope>NUCLEOTIDE SEQUENCE [LARGE SCALE GENOMIC DNA]</scope>
    <source>
        <strain evidence="2">ATCC BAA-671 / DSM 16294 / JCM 11897 / OK10</strain>
    </source>
</reference>
<dbReference type="Proteomes" id="UP000007803">
    <property type="component" value="Chromosome"/>
</dbReference>
<dbReference type="STRING" id="563040.Saut_1391"/>
<sequence>MKYEYDENKSLLNKQKHGIDFEDAKLLWNDDRMVEIETSYEDEIRFINIGKIGTRFYTIVTTYRKDKIRIISARRSREKEIEIYES</sequence>
<dbReference type="InterPro" id="IPR038573">
    <property type="entry name" value="BrnT_sf"/>
</dbReference>
<dbReference type="EMBL" id="CP002205">
    <property type="protein sequence ID" value="ADN09438.1"/>
    <property type="molecule type" value="Genomic_DNA"/>
</dbReference>
<evidence type="ECO:0000313" key="2">
    <source>
        <dbReference type="Proteomes" id="UP000007803"/>
    </source>
</evidence>